<accession>A0ABV3T9K6</accession>
<feature type="coiled-coil region" evidence="1">
    <location>
        <begin position="567"/>
        <end position="594"/>
    </location>
</feature>
<feature type="coiled-coil region" evidence="1">
    <location>
        <begin position="623"/>
        <end position="650"/>
    </location>
</feature>
<proteinExistence type="predicted"/>
<organism evidence="2 3">
    <name type="scientific">Spiribacter pallidus</name>
    <dbReference type="NCBI Taxonomy" id="1987936"/>
    <lineage>
        <taxon>Bacteria</taxon>
        <taxon>Pseudomonadati</taxon>
        <taxon>Pseudomonadota</taxon>
        <taxon>Gammaproteobacteria</taxon>
        <taxon>Chromatiales</taxon>
        <taxon>Ectothiorhodospiraceae</taxon>
        <taxon>Spiribacter</taxon>
    </lineage>
</organism>
<feature type="coiled-coil region" evidence="1">
    <location>
        <begin position="508"/>
        <end position="542"/>
    </location>
</feature>
<evidence type="ECO:0000313" key="3">
    <source>
        <dbReference type="Proteomes" id="UP001556709"/>
    </source>
</evidence>
<sequence length="1057" mass="117028">MRLASIDIRSLPGIDPIHLDDFQPGVNFIVGPNAVGKSSLIRALHLLLAPPRRGDPTALSLAATLVDGTTEWQLSRQGAQQRWSRAGVPTDPPIAPDPEALHCYWLDAQSLLAPDEEREDQLRRRFQAALAGGIDIAHVRSAAGIQAEPFPRGLYQSWREARSRWQKTERAYQALEDERETLAGLKSEQRQARSAAETVVRIQRARELHQAIANRRLAEQALATFPETMAAMRGDEDEQARTLSAQRQQIDTELARIDATLEENRQRQQDTGLAESRISRSLIATLRQRLEALWPLAERLDRLQRQLAAAEGERQAAADALGADPSDPPVIDPATIESIGHALQRRNEAIAWTLRLGGKPTTTGRLGQALGAIATAAGLVTAGLGWTANLPLITLAATTGAIAGLLVVVSPLLGGTEGARAATAHREAAEQELGELLSQSGIGDLDYRDVGIPRLLSLTRALDEARTRVQAIDAERRSTQTQYDARLAAIQDELAPWLIAVPTDPVAIQQTIQDLDDRLRDLEQLRQARESLQARRDEAMSRRAVVVESQTSLFARLQIDPDDQTGLARLTEQHRAYQQARQRLEQARETERQLALPLQDDAALLAQAQADDDRELRQTLETHQQIADRLDDLTTRIARIERDLEQAGDDDALATALAESTGLAEQLAQRRERHIEATLGAWLLDEIEQDYRRNHEPGLIREARTRFEAFTQGQWSLVVDAQHHPRARDLRAATTRSLNELSAGTRMQLLLAARLAWARSHERGGPALPLALDEALANTDAERFTAIAGNLASLAAADGRQILYLTTRQEDIQLWTAATGETPHCIDLAAQRRSRRRPGHRFVTTTRPSVPSPDGMDPVAYAVTLEVPAVDLARPAESIHLFHLLRDHLPGLHQLLDTWRIDTLGPLEVWLQSPAGESARARNRLPDDLSERLVIARRWLELARQGRGRPIDREALVASGALSEKMLERVDEKATEMGGDGARVVAALRDRAIPRLKRDAIDQLEQWLIDGGWIDPRPILDAEGITRALLDELGHRIEPDRIRSISDWLAAGSGQFV</sequence>
<dbReference type="PANTHER" id="PTHR41259">
    <property type="entry name" value="DOUBLE-STRAND BREAK REPAIR RAD50 ATPASE, PUTATIVE-RELATED"/>
    <property type="match status" value="1"/>
</dbReference>
<dbReference type="SUPFAM" id="SSF52540">
    <property type="entry name" value="P-loop containing nucleoside triphosphate hydrolases"/>
    <property type="match status" value="1"/>
</dbReference>
<feature type="coiled-coil region" evidence="1">
    <location>
        <begin position="419"/>
        <end position="482"/>
    </location>
</feature>
<keyword evidence="1" id="KW-0175">Coiled coil</keyword>
<evidence type="ECO:0000256" key="1">
    <source>
        <dbReference type="SAM" id="Coils"/>
    </source>
</evidence>
<evidence type="ECO:0008006" key="4">
    <source>
        <dbReference type="Google" id="ProtNLM"/>
    </source>
</evidence>
<dbReference type="InterPro" id="IPR027417">
    <property type="entry name" value="P-loop_NTPase"/>
</dbReference>
<evidence type="ECO:0000313" key="2">
    <source>
        <dbReference type="EMBL" id="MEX0468315.1"/>
    </source>
</evidence>
<comment type="caution">
    <text evidence="2">The sequence shown here is derived from an EMBL/GenBank/DDBJ whole genome shotgun (WGS) entry which is preliminary data.</text>
</comment>
<dbReference type="Gene3D" id="3.40.50.300">
    <property type="entry name" value="P-loop containing nucleotide triphosphate hydrolases"/>
    <property type="match status" value="2"/>
</dbReference>
<protein>
    <recommendedName>
        <fullName evidence="4">Rad50/SbcC-type AAA domain-containing protein</fullName>
    </recommendedName>
</protein>
<dbReference type="EMBL" id="JBAKFM010000001">
    <property type="protein sequence ID" value="MEX0468315.1"/>
    <property type="molecule type" value="Genomic_DNA"/>
</dbReference>
<gene>
    <name evidence="2" type="ORF">V6X73_01015</name>
</gene>
<dbReference type="PANTHER" id="PTHR41259:SF1">
    <property type="entry name" value="DOUBLE-STRAND BREAK REPAIR RAD50 ATPASE, PUTATIVE-RELATED"/>
    <property type="match status" value="1"/>
</dbReference>
<dbReference type="Proteomes" id="UP001556709">
    <property type="component" value="Unassembled WGS sequence"/>
</dbReference>
<dbReference type="RefSeq" id="WP_367958183.1">
    <property type="nucleotide sequence ID" value="NZ_JBAKFK010000001.1"/>
</dbReference>
<keyword evidence="3" id="KW-1185">Reference proteome</keyword>
<reference evidence="2 3" key="1">
    <citation type="submission" date="2024-02" db="EMBL/GenBank/DDBJ databases">
        <title>New especies of Spiribacter isolated from saline water.</title>
        <authorList>
            <person name="Leon M.J."/>
            <person name="De La Haba R."/>
            <person name="Sanchez-Porro C."/>
            <person name="Ventosa A."/>
        </authorList>
    </citation>
    <scope>NUCLEOTIDE SEQUENCE [LARGE SCALE GENOMIC DNA]</scope>
    <source>
        <strain evidence="3">ag22IC6-390</strain>
    </source>
</reference>
<name>A0ABV3T9K6_9GAMM</name>